<dbReference type="PANTHER" id="PTHR30204">
    <property type="entry name" value="REDOX-CYCLING DRUG-SENSING TRANSCRIPTIONAL ACTIVATOR SOXR"/>
    <property type="match status" value="1"/>
</dbReference>
<dbReference type="InterPro" id="IPR047057">
    <property type="entry name" value="MerR_fam"/>
</dbReference>
<comment type="caution">
    <text evidence="6">The sequence shown here is derived from an EMBL/GenBank/DDBJ whole genome shotgun (WGS) entry which is preliminary data.</text>
</comment>
<dbReference type="InterPro" id="IPR016032">
    <property type="entry name" value="Sig_transdc_resp-reg_C-effctor"/>
</dbReference>
<proteinExistence type="predicted"/>
<dbReference type="SUPFAM" id="SSF46955">
    <property type="entry name" value="Putative DNA-binding domain"/>
    <property type="match status" value="1"/>
</dbReference>
<dbReference type="InterPro" id="IPR000792">
    <property type="entry name" value="Tscrpt_reg_LuxR_C"/>
</dbReference>
<reference evidence="6 7" key="1">
    <citation type="submission" date="2019-06" db="EMBL/GenBank/DDBJ databases">
        <title>Rhizobium sp. CL12 isolated from roots of soybean.</title>
        <authorList>
            <person name="Wang C."/>
        </authorList>
    </citation>
    <scope>NUCLEOTIDE SEQUENCE [LARGE SCALE GENOMIC DNA]</scope>
    <source>
        <strain evidence="6 7">CL12</strain>
    </source>
</reference>
<dbReference type="RefSeq" id="WP_140828038.1">
    <property type="nucleotide sequence ID" value="NZ_VFYP01000001.1"/>
</dbReference>
<keyword evidence="3" id="KW-0238">DNA-binding</keyword>
<evidence type="ECO:0000313" key="6">
    <source>
        <dbReference type="EMBL" id="TPP11399.1"/>
    </source>
</evidence>
<dbReference type="SMART" id="SM00421">
    <property type="entry name" value="HTH_LUXR"/>
    <property type="match status" value="1"/>
</dbReference>
<dbReference type="InterPro" id="IPR009061">
    <property type="entry name" value="DNA-bd_dom_put_sf"/>
</dbReference>
<dbReference type="Pfam" id="PF00196">
    <property type="entry name" value="GerE"/>
    <property type="match status" value="1"/>
</dbReference>
<dbReference type="SMART" id="SM00422">
    <property type="entry name" value="HTH_MERR"/>
    <property type="match status" value="1"/>
</dbReference>
<dbReference type="EMBL" id="VFYP01000001">
    <property type="protein sequence ID" value="TPP11399.1"/>
    <property type="molecule type" value="Genomic_DNA"/>
</dbReference>
<dbReference type="Proteomes" id="UP000316429">
    <property type="component" value="Unassembled WGS sequence"/>
</dbReference>
<dbReference type="Pfam" id="PF13411">
    <property type="entry name" value="MerR_1"/>
    <property type="match status" value="1"/>
</dbReference>
<sequence>MPNGPHHLQSISKALTRRRQDVILPDIIPSTDLPLEPVAIADMAERFGVTHRTLHFYEEKGLIEASRIGLMRVYQQGDIARMAVINVCREIGMPISVIQDLFELLSTAKSKAEANLIFEDALATRRRELAAGLSMVHRQLQQVNALLENEESANAKHAPKSSGPELTEIERNCLQLMAEGYTTIRIARMLEMKVSEIEDIEQQIVGKVGAQNRFQAVAKAVLLGIVIS</sequence>
<gene>
    <name evidence="6" type="ORF">FJQ55_11495</name>
</gene>
<dbReference type="GO" id="GO:0003677">
    <property type="term" value="F:DNA binding"/>
    <property type="evidence" value="ECO:0007669"/>
    <property type="project" value="UniProtKB-KW"/>
</dbReference>
<evidence type="ECO:0000256" key="2">
    <source>
        <dbReference type="ARBA" id="ARBA00023015"/>
    </source>
</evidence>
<dbReference type="PANTHER" id="PTHR30204:SF69">
    <property type="entry name" value="MERR-FAMILY TRANSCRIPTIONAL REGULATOR"/>
    <property type="match status" value="1"/>
</dbReference>
<feature type="domain" description="HTH merR-type" evidence="5">
    <location>
        <begin position="40"/>
        <end position="104"/>
    </location>
</feature>
<keyword evidence="4" id="KW-0804">Transcription</keyword>
<keyword evidence="2" id="KW-0805">Transcription regulation</keyword>
<organism evidence="6 7">
    <name type="scientific">Rhizobium glycinendophyticum</name>
    <dbReference type="NCBI Taxonomy" id="2589807"/>
    <lineage>
        <taxon>Bacteria</taxon>
        <taxon>Pseudomonadati</taxon>
        <taxon>Pseudomonadota</taxon>
        <taxon>Alphaproteobacteria</taxon>
        <taxon>Hyphomicrobiales</taxon>
        <taxon>Rhizobiaceae</taxon>
        <taxon>Rhizobium/Agrobacterium group</taxon>
        <taxon>Rhizobium</taxon>
    </lineage>
</organism>
<dbReference type="AlphaFoldDB" id="A0A504UA66"/>
<protein>
    <submittedName>
        <fullName evidence="6">MerR family transcriptional regulator</fullName>
    </submittedName>
</protein>
<dbReference type="PROSITE" id="PS50937">
    <property type="entry name" value="HTH_MERR_2"/>
    <property type="match status" value="1"/>
</dbReference>
<keyword evidence="1" id="KW-0678">Repressor</keyword>
<dbReference type="InterPro" id="IPR036388">
    <property type="entry name" value="WH-like_DNA-bd_sf"/>
</dbReference>
<keyword evidence="7" id="KW-1185">Reference proteome</keyword>
<evidence type="ECO:0000256" key="1">
    <source>
        <dbReference type="ARBA" id="ARBA00022491"/>
    </source>
</evidence>
<evidence type="ECO:0000313" key="7">
    <source>
        <dbReference type="Proteomes" id="UP000316429"/>
    </source>
</evidence>
<evidence type="ECO:0000256" key="3">
    <source>
        <dbReference type="ARBA" id="ARBA00023125"/>
    </source>
</evidence>
<dbReference type="GO" id="GO:0003700">
    <property type="term" value="F:DNA-binding transcription factor activity"/>
    <property type="evidence" value="ECO:0007669"/>
    <property type="project" value="InterPro"/>
</dbReference>
<dbReference type="CDD" id="cd00592">
    <property type="entry name" value="HTH_MerR-like"/>
    <property type="match status" value="1"/>
</dbReference>
<name>A0A504UA66_9HYPH</name>
<dbReference type="Gene3D" id="1.10.1660.10">
    <property type="match status" value="1"/>
</dbReference>
<dbReference type="Gene3D" id="1.10.10.10">
    <property type="entry name" value="Winged helix-like DNA-binding domain superfamily/Winged helix DNA-binding domain"/>
    <property type="match status" value="1"/>
</dbReference>
<evidence type="ECO:0000256" key="4">
    <source>
        <dbReference type="ARBA" id="ARBA00023163"/>
    </source>
</evidence>
<dbReference type="SUPFAM" id="SSF46894">
    <property type="entry name" value="C-terminal effector domain of the bipartite response regulators"/>
    <property type="match status" value="1"/>
</dbReference>
<dbReference type="OrthoDB" id="9803659at2"/>
<dbReference type="InterPro" id="IPR000551">
    <property type="entry name" value="MerR-type_HTH_dom"/>
</dbReference>
<accession>A0A504UA66</accession>
<evidence type="ECO:0000259" key="5">
    <source>
        <dbReference type="PROSITE" id="PS50937"/>
    </source>
</evidence>